<dbReference type="PANTHER" id="PTHR45962">
    <property type="entry name" value="N-FATTY-ACYL-AMINO ACID SYNTHASE/HYDROLASE PM20D1"/>
    <property type="match status" value="1"/>
</dbReference>
<comment type="caution">
    <text evidence="9">The sequence shown here is derived from an EMBL/GenBank/DDBJ whole genome shotgun (WGS) entry which is preliminary data.</text>
</comment>
<evidence type="ECO:0000256" key="6">
    <source>
        <dbReference type="PIRSR" id="PIRSR037217-1"/>
    </source>
</evidence>
<dbReference type="Pfam" id="PF07687">
    <property type="entry name" value="M20_dimer"/>
    <property type="match status" value="1"/>
</dbReference>
<evidence type="ECO:0000256" key="3">
    <source>
        <dbReference type="ARBA" id="ARBA00022723"/>
    </source>
</evidence>
<dbReference type="PANTHER" id="PTHR45962:SF1">
    <property type="entry name" value="N-FATTY-ACYL-AMINO ACID SYNTHASE_HYDROLASE PM20D1"/>
    <property type="match status" value="1"/>
</dbReference>
<comment type="similarity">
    <text evidence="1">Belongs to the peptidase M20A family.</text>
</comment>
<dbReference type="Pfam" id="PF01546">
    <property type="entry name" value="Peptidase_M20"/>
    <property type="match status" value="1"/>
</dbReference>
<proteinExistence type="inferred from homology"/>
<keyword evidence="5 7" id="KW-0862">Zinc</keyword>
<reference evidence="9" key="1">
    <citation type="submission" date="2020-11" db="EMBL/GenBank/DDBJ databases">
        <authorList>
            <consortium name="DOE Joint Genome Institute"/>
            <person name="Ahrendt S."/>
            <person name="Riley R."/>
            <person name="Andreopoulos W."/>
            <person name="Labutti K."/>
            <person name="Pangilinan J."/>
            <person name="Ruiz-Duenas F.J."/>
            <person name="Barrasa J.M."/>
            <person name="Sanchez-Garcia M."/>
            <person name="Camarero S."/>
            <person name="Miyauchi S."/>
            <person name="Serrano A."/>
            <person name="Linde D."/>
            <person name="Babiker R."/>
            <person name="Drula E."/>
            <person name="Ayuso-Fernandez I."/>
            <person name="Pacheco R."/>
            <person name="Padilla G."/>
            <person name="Ferreira P."/>
            <person name="Barriuso J."/>
            <person name="Kellner H."/>
            <person name="Castanera R."/>
            <person name="Alfaro M."/>
            <person name="Ramirez L."/>
            <person name="Pisabarro A.G."/>
            <person name="Kuo A."/>
            <person name="Tritt A."/>
            <person name="Lipzen A."/>
            <person name="He G."/>
            <person name="Yan M."/>
            <person name="Ng V."/>
            <person name="Cullen D."/>
            <person name="Martin F."/>
            <person name="Rosso M.-N."/>
            <person name="Henrissat B."/>
            <person name="Hibbett D."/>
            <person name="Martinez A.T."/>
            <person name="Grigoriev I.V."/>
        </authorList>
    </citation>
    <scope>NUCLEOTIDE SEQUENCE</scope>
    <source>
        <strain evidence="9">MF-IS2</strain>
    </source>
</reference>
<feature type="binding site" evidence="7">
    <location>
        <position position="217"/>
    </location>
    <ligand>
        <name>Zn(2+)</name>
        <dbReference type="ChEBI" id="CHEBI:29105"/>
        <label>2</label>
    </ligand>
</feature>
<evidence type="ECO:0000256" key="5">
    <source>
        <dbReference type="ARBA" id="ARBA00022833"/>
    </source>
</evidence>
<dbReference type="Gene3D" id="3.30.70.360">
    <property type="match status" value="1"/>
</dbReference>
<dbReference type="InterPro" id="IPR047177">
    <property type="entry name" value="Pept_M20A"/>
</dbReference>
<feature type="binding site" evidence="7">
    <location>
        <position position="280"/>
    </location>
    <ligand>
        <name>Zn(2+)</name>
        <dbReference type="ChEBI" id="CHEBI:29105"/>
        <label>2</label>
    </ligand>
</feature>
<dbReference type="EMBL" id="MU151106">
    <property type="protein sequence ID" value="KAF9450372.1"/>
    <property type="molecule type" value="Genomic_DNA"/>
</dbReference>
<gene>
    <name evidence="9" type="ORF">P691DRAFT_726098</name>
</gene>
<keyword evidence="10" id="KW-1185">Reference proteome</keyword>
<dbReference type="GO" id="GO:0046872">
    <property type="term" value="F:metal ion binding"/>
    <property type="evidence" value="ECO:0007669"/>
    <property type="project" value="UniProtKB-KW"/>
</dbReference>
<dbReference type="SUPFAM" id="SSF55031">
    <property type="entry name" value="Bacterial exopeptidase dimerisation domain"/>
    <property type="match status" value="1"/>
</dbReference>
<dbReference type="InterPro" id="IPR011650">
    <property type="entry name" value="Peptidase_M20_dimer"/>
</dbReference>
<protein>
    <submittedName>
        <fullName evidence="9">Carboxypeptidase S</fullName>
    </submittedName>
</protein>
<organism evidence="9 10">
    <name type="scientific">Macrolepiota fuliginosa MF-IS2</name>
    <dbReference type="NCBI Taxonomy" id="1400762"/>
    <lineage>
        <taxon>Eukaryota</taxon>
        <taxon>Fungi</taxon>
        <taxon>Dikarya</taxon>
        <taxon>Basidiomycota</taxon>
        <taxon>Agaricomycotina</taxon>
        <taxon>Agaricomycetes</taxon>
        <taxon>Agaricomycetidae</taxon>
        <taxon>Agaricales</taxon>
        <taxon>Agaricineae</taxon>
        <taxon>Agaricaceae</taxon>
        <taxon>Macrolepiota</taxon>
    </lineage>
</organism>
<dbReference type="Gene3D" id="3.40.630.10">
    <property type="entry name" value="Zn peptidases"/>
    <property type="match status" value="1"/>
</dbReference>
<keyword evidence="4" id="KW-0378">Hydrolase</keyword>
<dbReference type="CDD" id="cd05674">
    <property type="entry name" value="M20_yscS"/>
    <property type="match status" value="1"/>
</dbReference>
<evidence type="ECO:0000256" key="1">
    <source>
        <dbReference type="ARBA" id="ARBA00006247"/>
    </source>
</evidence>
<feature type="binding site" evidence="7">
    <location>
        <position position="567"/>
    </location>
    <ligand>
        <name>Zn(2+)</name>
        <dbReference type="ChEBI" id="CHEBI:29105"/>
        <label>1</label>
    </ligand>
</feature>
<dbReference type="PROSITE" id="PS00758">
    <property type="entry name" value="ARGE_DAPE_CPG2_1"/>
    <property type="match status" value="1"/>
</dbReference>
<evidence type="ECO:0000256" key="4">
    <source>
        <dbReference type="ARBA" id="ARBA00022801"/>
    </source>
</evidence>
<dbReference type="InterPro" id="IPR017141">
    <property type="entry name" value="Pept_M20_carboxypep"/>
</dbReference>
<dbReference type="Proteomes" id="UP000807342">
    <property type="component" value="Unassembled WGS sequence"/>
</dbReference>
<evidence type="ECO:0000313" key="9">
    <source>
        <dbReference type="EMBL" id="KAF9450372.1"/>
    </source>
</evidence>
<evidence type="ECO:0000313" key="10">
    <source>
        <dbReference type="Proteomes" id="UP000807342"/>
    </source>
</evidence>
<dbReference type="GO" id="GO:0004181">
    <property type="term" value="F:metallocarboxypeptidase activity"/>
    <property type="evidence" value="ECO:0007669"/>
    <property type="project" value="InterPro"/>
</dbReference>
<dbReference type="GO" id="GO:0000328">
    <property type="term" value="C:fungal-type vacuole lumen"/>
    <property type="evidence" value="ECO:0007669"/>
    <property type="project" value="TreeGrafter"/>
</dbReference>
<accession>A0A9P5XHF4</accession>
<dbReference type="InterPro" id="IPR002933">
    <property type="entry name" value="Peptidase_M20"/>
</dbReference>
<keyword evidence="3 7" id="KW-0479">Metal-binding</keyword>
<keyword evidence="2" id="KW-0645">Protease</keyword>
<keyword evidence="9" id="KW-0121">Carboxypeptidase</keyword>
<dbReference type="InterPro" id="IPR036264">
    <property type="entry name" value="Bact_exopeptidase_dim_dom"/>
</dbReference>
<dbReference type="Gene3D" id="1.10.150.900">
    <property type="match status" value="1"/>
</dbReference>
<feature type="domain" description="Peptidase M20 dimerisation" evidence="8">
    <location>
        <begin position="298"/>
        <end position="451"/>
    </location>
</feature>
<dbReference type="AlphaFoldDB" id="A0A9P5XHF4"/>
<evidence type="ECO:0000256" key="7">
    <source>
        <dbReference type="PIRSR" id="PIRSR037217-2"/>
    </source>
</evidence>
<evidence type="ECO:0000256" key="2">
    <source>
        <dbReference type="ARBA" id="ARBA00022670"/>
    </source>
</evidence>
<dbReference type="InterPro" id="IPR001261">
    <property type="entry name" value="ArgE/DapE_CS"/>
</dbReference>
<feature type="active site" evidence="6">
    <location>
        <position position="184"/>
    </location>
</feature>
<dbReference type="OrthoDB" id="3064516at2759"/>
<dbReference type="FunFam" id="3.40.630.10:FF:000027">
    <property type="entry name" value="N-fatty-acyl-amino acid synthase/hydrolase PM20D1"/>
    <property type="match status" value="1"/>
</dbReference>
<name>A0A9P5XHF4_9AGAR</name>
<sequence length="598" mass="65577">MPEAPIKISSGYLPTESSVVFPIDKSRKSKLKTFLHLICIAGAVWATSSYYKGYRHDPQALTNVFTSQPHPATCAQADPLIPEKHGELWALLSTAISSSDFQLKAVDWLSRAVQIPTESWDDMDPVGVDPRWEVFEPFQKYLLEAFPLVHSTLKLTKVNTYGLIFEWEGSSPELKPILLAAHQDVVPVEPTTIDKWTHPPFSGHFDGEKIWGRGSSDDKNGLIGVLAAVETLISNEFRPTRTFVLAFGFDEEASGLMGAASMAPVLLDLYGKDGFAFIVDEGAGFGREYGTIFATPGIAEKGYIDVHVGVTSAGGHSSIPPDHTSIGILAAMLVQYEKYPFELSFNRDDPLFRTLQCFAGYGNDMPDEFRKLIIASAISDKALHKLTNDISNNIELKSLIATTQAIDMIHGGVKANALPEQAYAIVNHRIAVSSSLADTEARDTELLKSLAHDFNLTYTAFGQNIVGGDSPSKGNLTLRDAFNDALEPAPVTPTGSDDAPYQLFSGTIKATYNSHRSLEGTDNIIVAPGMMTGNTDTVSYWDLSPSIFRYNHQNAGNTTLLEVKGIHTINEFIEIDSFLEMIRFFVILILNSDESTRL</sequence>
<feature type="binding site" evidence="7">
    <location>
        <position position="252"/>
    </location>
    <ligand>
        <name>Zn(2+)</name>
        <dbReference type="ChEBI" id="CHEBI:29105"/>
        <label>1</label>
    </ligand>
</feature>
<dbReference type="PIRSF" id="PIRSF037217">
    <property type="entry name" value="Carboxypeptidase_S"/>
    <property type="match status" value="1"/>
</dbReference>
<feature type="binding site" evidence="7">
    <location>
        <position position="217"/>
    </location>
    <ligand>
        <name>Zn(2+)</name>
        <dbReference type="ChEBI" id="CHEBI:29105"/>
        <label>1</label>
    </ligand>
</feature>
<feature type="binding site" evidence="7">
    <location>
        <position position="182"/>
    </location>
    <ligand>
        <name>Zn(2+)</name>
        <dbReference type="ChEBI" id="CHEBI:29105"/>
        <label>2</label>
    </ligand>
</feature>
<dbReference type="SUPFAM" id="SSF53187">
    <property type="entry name" value="Zn-dependent exopeptidases"/>
    <property type="match status" value="1"/>
</dbReference>
<dbReference type="GO" id="GO:0051603">
    <property type="term" value="P:proteolysis involved in protein catabolic process"/>
    <property type="evidence" value="ECO:0007669"/>
    <property type="project" value="TreeGrafter"/>
</dbReference>
<evidence type="ECO:0000259" key="8">
    <source>
        <dbReference type="Pfam" id="PF07687"/>
    </source>
</evidence>
<feature type="active site" description="Proton acceptor" evidence="6">
    <location>
        <position position="251"/>
    </location>
</feature>